<dbReference type="SUPFAM" id="SSF55797">
    <property type="entry name" value="PR-1-like"/>
    <property type="match status" value="1"/>
</dbReference>
<dbReference type="RefSeq" id="WP_073186496.1">
    <property type="nucleotide sequence ID" value="NZ_FQZG01000015.1"/>
</dbReference>
<name>A0A1M6E0N6_9ACTN</name>
<proteinExistence type="predicted"/>
<reference evidence="2 3" key="1">
    <citation type="submission" date="2016-11" db="EMBL/GenBank/DDBJ databases">
        <authorList>
            <person name="Jaros S."/>
            <person name="Januszkiewicz K."/>
            <person name="Wedrychowicz H."/>
        </authorList>
    </citation>
    <scope>NUCLEOTIDE SEQUENCE [LARGE SCALE GENOMIC DNA]</scope>
    <source>
        <strain evidence="2 3">DSM 12906</strain>
    </source>
</reference>
<protein>
    <submittedName>
        <fullName evidence="2">Cysteine-rich secretory protein family protein</fullName>
    </submittedName>
</protein>
<dbReference type="Gene3D" id="3.40.33.10">
    <property type="entry name" value="CAP"/>
    <property type="match status" value="1"/>
</dbReference>
<dbReference type="EMBL" id="FQZG01000015">
    <property type="protein sequence ID" value="SHI78838.1"/>
    <property type="molecule type" value="Genomic_DNA"/>
</dbReference>
<dbReference type="PANTHER" id="PTHR31157">
    <property type="entry name" value="SCP DOMAIN-CONTAINING PROTEIN"/>
    <property type="match status" value="1"/>
</dbReference>
<dbReference type="CDD" id="cd05379">
    <property type="entry name" value="CAP_bacterial"/>
    <property type="match status" value="1"/>
</dbReference>
<keyword evidence="3" id="KW-1185">Reference proteome</keyword>
<dbReference type="AlphaFoldDB" id="A0A1M6E0N6"/>
<dbReference type="PANTHER" id="PTHR31157:SF1">
    <property type="entry name" value="SCP DOMAIN-CONTAINING PROTEIN"/>
    <property type="match status" value="1"/>
</dbReference>
<dbReference type="Proteomes" id="UP000184512">
    <property type="component" value="Unassembled WGS sequence"/>
</dbReference>
<feature type="domain" description="SCP" evidence="1">
    <location>
        <begin position="52"/>
        <end position="156"/>
    </location>
</feature>
<dbReference type="InterPro" id="IPR014044">
    <property type="entry name" value="CAP_dom"/>
</dbReference>
<dbReference type="InterPro" id="IPR035940">
    <property type="entry name" value="CAP_sf"/>
</dbReference>
<organism evidence="2 3">
    <name type="scientific">Tessaracoccus bendigoensis DSM 12906</name>
    <dbReference type="NCBI Taxonomy" id="1123357"/>
    <lineage>
        <taxon>Bacteria</taxon>
        <taxon>Bacillati</taxon>
        <taxon>Actinomycetota</taxon>
        <taxon>Actinomycetes</taxon>
        <taxon>Propionibacteriales</taxon>
        <taxon>Propionibacteriaceae</taxon>
        <taxon>Tessaracoccus</taxon>
    </lineage>
</organism>
<sequence>MASYLSRRPAASLCALFLIISFVTVWFSPLAHAVGSPALEQKGQAQMIADIFDEHNRARRDNGLKPLVFSPDISLRVTQPFTNQLATRNNGTIWHNTVPNIALGGQNWAENVVGGLRGETAADLVAGWMKSAGHRANILNATYTTIAIGFTQADTGEWTFSATNFYGTPSSPGKTYATGAAWLASLDPTLTAVPPSSINVYLTPGTHNVNGRLWKTSCEAYSQTKRCRTEIWSSGWVFNNLTYAPSARALWKGNPLGGNGVVGAKVSWVSSGRKWRTECDTAATGRNGCHSYMAATVAVRSGGSYRLVEKDVFNNMVVFG</sequence>
<evidence type="ECO:0000313" key="2">
    <source>
        <dbReference type="EMBL" id="SHI78838.1"/>
    </source>
</evidence>
<evidence type="ECO:0000259" key="1">
    <source>
        <dbReference type="Pfam" id="PF00188"/>
    </source>
</evidence>
<dbReference type="Pfam" id="PF00188">
    <property type="entry name" value="CAP"/>
    <property type="match status" value="1"/>
</dbReference>
<accession>A0A1M6E0N6</accession>
<dbReference type="STRING" id="1123357.SAMN02745244_01053"/>
<evidence type="ECO:0000313" key="3">
    <source>
        <dbReference type="Proteomes" id="UP000184512"/>
    </source>
</evidence>
<gene>
    <name evidence="2" type="ORF">SAMN02745244_01053</name>
</gene>